<evidence type="ECO:0000256" key="7">
    <source>
        <dbReference type="ARBA" id="ARBA00076136"/>
    </source>
</evidence>
<dbReference type="SUPFAM" id="SSF56059">
    <property type="entry name" value="Glutathione synthetase ATP-binding domain-like"/>
    <property type="match status" value="1"/>
</dbReference>
<dbReference type="PANTHER" id="PTHR43615">
    <property type="entry name" value="PHOSPHOENOLPYRUVATE SYNTHASE-RELATED"/>
    <property type="match status" value="1"/>
</dbReference>
<keyword evidence="1" id="KW-0547">Nucleotide-binding</keyword>
<evidence type="ECO:0000259" key="9">
    <source>
        <dbReference type="Pfam" id="PF01326"/>
    </source>
</evidence>
<evidence type="ECO:0000256" key="2">
    <source>
        <dbReference type="ARBA" id="ARBA00022840"/>
    </source>
</evidence>
<dbReference type="NCBIfam" id="NF004878">
    <property type="entry name" value="PRK06241.1-3"/>
    <property type="match status" value="1"/>
</dbReference>
<protein>
    <recommendedName>
        <fullName evidence="6">Rifampicin phosphotransferase</fullName>
        <ecNumber evidence="5">2.7.9.6</ecNumber>
    </recommendedName>
    <alternativeName>
        <fullName evidence="7">Rifampin phosphotransferase</fullName>
    </alternativeName>
</protein>
<evidence type="ECO:0000313" key="10">
    <source>
        <dbReference type="EMBL" id="ROR28349.1"/>
    </source>
</evidence>
<dbReference type="Proteomes" id="UP000273083">
    <property type="component" value="Unassembled WGS sequence"/>
</dbReference>
<comment type="caution">
    <text evidence="10">The sequence shown here is derived from an EMBL/GenBank/DDBJ whole genome shotgun (WGS) entry which is preliminary data.</text>
</comment>
<dbReference type="RefSeq" id="WP_123609519.1">
    <property type="nucleotide sequence ID" value="NZ_RJVG01000005.1"/>
</dbReference>
<dbReference type="EC" id="2.7.9.6" evidence="5"/>
<evidence type="ECO:0000256" key="6">
    <source>
        <dbReference type="ARBA" id="ARBA00074400"/>
    </source>
</evidence>
<proteinExistence type="inferred from homology"/>
<keyword evidence="2" id="KW-0067">ATP-binding</keyword>
<evidence type="ECO:0000313" key="11">
    <source>
        <dbReference type="Proteomes" id="UP000273083"/>
    </source>
</evidence>
<dbReference type="Gene3D" id="3.30.470.20">
    <property type="entry name" value="ATP-grasp fold, B domain"/>
    <property type="match status" value="1"/>
</dbReference>
<dbReference type="Pfam" id="PF01326">
    <property type="entry name" value="PPDK_N"/>
    <property type="match status" value="1"/>
</dbReference>
<dbReference type="SUPFAM" id="SSF52009">
    <property type="entry name" value="Phosphohistidine domain"/>
    <property type="match status" value="1"/>
</dbReference>
<dbReference type="OrthoDB" id="9765468at2"/>
<dbReference type="AlphaFoldDB" id="A0A3N1XNU6"/>
<comment type="similarity">
    <text evidence="4">Belongs to the rifampicin phosphotransferase family.</text>
</comment>
<dbReference type="FunFam" id="3.30.1490.20:FF:000010">
    <property type="entry name" value="Phosphoenolpyruvate synthase"/>
    <property type="match status" value="1"/>
</dbReference>
<evidence type="ECO:0000256" key="4">
    <source>
        <dbReference type="ARBA" id="ARBA00061332"/>
    </source>
</evidence>
<dbReference type="Gene3D" id="3.30.1490.20">
    <property type="entry name" value="ATP-grasp fold, A domain"/>
    <property type="match status" value="1"/>
</dbReference>
<name>A0A3N1XNU6_9FIRM</name>
<reference evidence="10 11" key="1">
    <citation type="submission" date="2018-11" db="EMBL/GenBank/DDBJ databases">
        <title>Genomic Encyclopedia of Type Strains, Phase IV (KMG-IV): sequencing the most valuable type-strain genomes for metagenomic binning, comparative biology and taxonomic classification.</title>
        <authorList>
            <person name="Goeker M."/>
        </authorList>
    </citation>
    <scope>NUCLEOTIDE SEQUENCE [LARGE SCALE GENOMIC DNA]</scope>
    <source>
        <strain evidence="10 11">DSM 26537</strain>
    </source>
</reference>
<organism evidence="10 11">
    <name type="scientific">Mobilisporobacter senegalensis</name>
    <dbReference type="NCBI Taxonomy" id="1329262"/>
    <lineage>
        <taxon>Bacteria</taxon>
        <taxon>Bacillati</taxon>
        <taxon>Bacillota</taxon>
        <taxon>Clostridia</taxon>
        <taxon>Lachnospirales</taxon>
        <taxon>Lachnospiraceae</taxon>
        <taxon>Mobilisporobacter</taxon>
    </lineage>
</organism>
<dbReference type="InterPro" id="IPR051549">
    <property type="entry name" value="PEP_Utilizing_Enz"/>
</dbReference>
<dbReference type="InterPro" id="IPR008279">
    <property type="entry name" value="PEP-util_enz_mobile_dom"/>
</dbReference>
<dbReference type="GO" id="GO:0016301">
    <property type="term" value="F:kinase activity"/>
    <property type="evidence" value="ECO:0007669"/>
    <property type="project" value="InterPro"/>
</dbReference>
<dbReference type="EMBL" id="RJVG01000005">
    <property type="protein sequence ID" value="ROR28349.1"/>
    <property type="molecule type" value="Genomic_DNA"/>
</dbReference>
<feature type="domain" description="Pyruvate phosphate dikinase AMP/ATP-binding" evidence="9">
    <location>
        <begin position="18"/>
        <end position="313"/>
    </location>
</feature>
<feature type="domain" description="PEP-utilising enzyme mobile" evidence="8">
    <location>
        <begin position="796"/>
        <end position="867"/>
    </location>
</feature>
<dbReference type="GO" id="GO:0005524">
    <property type="term" value="F:ATP binding"/>
    <property type="evidence" value="ECO:0007669"/>
    <property type="project" value="UniProtKB-KW"/>
</dbReference>
<dbReference type="NCBIfam" id="NF041857">
    <property type="entry name" value="RIF_Ptrans_rph"/>
    <property type="match status" value="1"/>
</dbReference>
<dbReference type="Pfam" id="PF00391">
    <property type="entry name" value="PEP-utilizers"/>
    <property type="match status" value="1"/>
</dbReference>
<evidence type="ECO:0000256" key="3">
    <source>
        <dbReference type="ARBA" id="ARBA00051922"/>
    </source>
</evidence>
<evidence type="ECO:0000256" key="5">
    <source>
        <dbReference type="ARBA" id="ARBA00066332"/>
    </source>
</evidence>
<evidence type="ECO:0000256" key="1">
    <source>
        <dbReference type="ARBA" id="ARBA00022741"/>
    </source>
</evidence>
<sequence>MNSYVLSFKDMKSNNLSEVGGKGLNLGELSKIEGIKVPDGFCVTTNAYKKAIEGNSEINVLLDKLSTVKAEEREAIIKLSESIRNIIEHITIDKGIEEEINRELLKHDDNQGYAIRSSATAEDLPHASFAGQQDTYLNIIGKKEILNYIIRCWASLFTDRAVTYRIQNGFDHRKVLLSVVVQKMILSEASGILFTADPMTSDRTTLSIDAGLGLGEAMVSGIVNPDIYKVRAGKIIEKTLGNQDFQIKPDLNGGIKEIKISERNQKGVLSDIQILELASIGKKIEDHFGAPQDIEWCQINNEFYIVQSRSITTLFPLPDVTAGKNPRVYMSIGHTQMMTDAIRPLGMSFFEMLSDSSMEKIGGRIYTDITHDLSSTVGKKRLVMATGKQDPLIQNALKNLTADKEFMASLPKGKRNIKGGIFTAASIKETFKIYKKNNPKIIEDLIKEFEKEIKDTRDQLEKQSEAEILEFIKNDRKKLYDMAYHPKMLGAIIAAILVNDSINKKVEKWLGIKNAADILTKSLDNNITTQMGLSLCDVADSIREYPEVYQYISGNPKDDTFLEDIVKLSGGVDVKRELMKFFDKFGMRCPGEIDITKERFLEKPTQLVPILLNNIRVLKREEHYENFTKGKEEALSKRNEIILAIKKLPGGRKKAKKMAENISLLRNFIGCREYPKYYIVCRYQLYKNALLRVADQLIHSQVIKEREDIFYLYFEELYEAVKTHKVNYEIIRKRKEEYIRFDKLTPPRIMTNDGYVPQIGFKDRQIPAGALCGIPVSTGIIEGRARVILSVEDANIEEGDILVTQFTDPSWTPLFVTIKGLVTEVGGFTTHGAVITREYGLPGVVGVENATRLIKDGQKIRVNGTEGYVEIIG</sequence>
<dbReference type="FunFam" id="3.50.30.10:FF:000007">
    <property type="entry name" value="Phosphoenolpyruvate synthase"/>
    <property type="match status" value="1"/>
</dbReference>
<keyword evidence="11" id="KW-1185">Reference proteome</keyword>
<dbReference type="InterPro" id="IPR013815">
    <property type="entry name" value="ATP_grasp_subdomain_1"/>
</dbReference>
<dbReference type="NCBIfam" id="NF004877">
    <property type="entry name" value="PRK06241.1-2"/>
    <property type="match status" value="1"/>
</dbReference>
<comment type="catalytic activity">
    <reaction evidence="3">
        <text>rifampicin + ATP + H2O = 21-phosphorifampicin + AMP + phosphate + 2 H(+)</text>
        <dbReference type="Rhea" id="RHEA:56304"/>
        <dbReference type="ChEBI" id="CHEBI:15377"/>
        <dbReference type="ChEBI" id="CHEBI:15378"/>
        <dbReference type="ChEBI" id="CHEBI:30616"/>
        <dbReference type="ChEBI" id="CHEBI:43474"/>
        <dbReference type="ChEBI" id="CHEBI:71365"/>
        <dbReference type="ChEBI" id="CHEBI:140195"/>
        <dbReference type="ChEBI" id="CHEBI:456215"/>
        <dbReference type="EC" id="2.7.9.6"/>
    </reaction>
    <physiologicalReaction direction="left-to-right" evidence="3">
        <dbReference type="Rhea" id="RHEA:56305"/>
    </physiologicalReaction>
</comment>
<dbReference type="NCBIfam" id="NF004879">
    <property type="entry name" value="PRK06241.1-4"/>
    <property type="match status" value="1"/>
</dbReference>
<gene>
    <name evidence="10" type="ORF">EDD66_105291</name>
</gene>
<evidence type="ECO:0000259" key="8">
    <source>
        <dbReference type="Pfam" id="PF00391"/>
    </source>
</evidence>
<keyword evidence="10" id="KW-0670">Pyruvate</keyword>
<dbReference type="PANTHER" id="PTHR43615:SF1">
    <property type="entry name" value="PPDK_N DOMAIN-CONTAINING PROTEIN"/>
    <property type="match status" value="1"/>
</dbReference>
<dbReference type="Gene3D" id="3.50.30.10">
    <property type="entry name" value="Phosphohistidine domain"/>
    <property type="match status" value="1"/>
</dbReference>
<accession>A0A3N1XNU6</accession>
<dbReference type="InterPro" id="IPR036637">
    <property type="entry name" value="Phosphohistidine_dom_sf"/>
</dbReference>
<dbReference type="InterPro" id="IPR002192">
    <property type="entry name" value="PPDK_AMP/ATP-bd"/>
</dbReference>